<feature type="transmembrane region" description="Helical" evidence="6">
    <location>
        <begin position="168"/>
        <end position="187"/>
    </location>
</feature>
<evidence type="ECO:0000256" key="2">
    <source>
        <dbReference type="ARBA" id="ARBA00022475"/>
    </source>
</evidence>
<evidence type="ECO:0000313" key="8">
    <source>
        <dbReference type="EMBL" id="HGG91798.1"/>
    </source>
</evidence>
<feature type="transmembrane region" description="Helical" evidence="6">
    <location>
        <begin position="58"/>
        <end position="80"/>
    </location>
</feature>
<evidence type="ECO:0000256" key="4">
    <source>
        <dbReference type="ARBA" id="ARBA00022989"/>
    </source>
</evidence>
<keyword evidence="4 6" id="KW-1133">Transmembrane helix</keyword>
<evidence type="ECO:0000259" key="7">
    <source>
        <dbReference type="Pfam" id="PF09335"/>
    </source>
</evidence>
<evidence type="ECO:0000256" key="3">
    <source>
        <dbReference type="ARBA" id="ARBA00022692"/>
    </source>
</evidence>
<dbReference type="EMBL" id="DSRP01000171">
    <property type="protein sequence ID" value="HGG91798.1"/>
    <property type="molecule type" value="Genomic_DNA"/>
</dbReference>
<dbReference type="PANTHER" id="PTHR12677:SF59">
    <property type="entry name" value="GOLGI APPARATUS MEMBRANE PROTEIN TVP38-RELATED"/>
    <property type="match status" value="1"/>
</dbReference>
<dbReference type="AlphaFoldDB" id="A0A7C3WGH1"/>
<evidence type="ECO:0000256" key="6">
    <source>
        <dbReference type="RuleBase" id="RU366058"/>
    </source>
</evidence>
<gene>
    <name evidence="8" type="ORF">ENR59_02450</name>
</gene>
<feature type="domain" description="VTT" evidence="7">
    <location>
        <begin position="75"/>
        <end position="188"/>
    </location>
</feature>
<proteinExistence type="inferred from homology"/>
<dbReference type="GO" id="GO:0005886">
    <property type="term" value="C:plasma membrane"/>
    <property type="evidence" value="ECO:0007669"/>
    <property type="project" value="UniProtKB-SubCell"/>
</dbReference>
<evidence type="ECO:0000256" key="5">
    <source>
        <dbReference type="ARBA" id="ARBA00023136"/>
    </source>
</evidence>
<reference evidence="8" key="1">
    <citation type="journal article" date="2020" name="mSystems">
        <title>Genome- and Community-Level Interaction Insights into Carbon Utilization and Element Cycling Functions of Hydrothermarchaeota in Hydrothermal Sediment.</title>
        <authorList>
            <person name="Zhou Z."/>
            <person name="Liu Y."/>
            <person name="Xu W."/>
            <person name="Pan J."/>
            <person name="Luo Z.H."/>
            <person name="Li M."/>
        </authorList>
    </citation>
    <scope>NUCLEOTIDE SEQUENCE [LARGE SCALE GENOMIC DNA]</scope>
    <source>
        <strain evidence="8">SpSt-413</strain>
    </source>
</reference>
<feature type="transmembrane region" description="Helical" evidence="6">
    <location>
        <begin position="87"/>
        <end position="113"/>
    </location>
</feature>
<comment type="caution">
    <text evidence="8">The sequence shown here is derived from an EMBL/GenBank/DDBJ whole genome shotgun (WGS) entry which is preliminary data.</text>
</comment>
<keyword evidence="5 6" id="KW-0472">Membrane</keyword>
<name>A0A7C3WGH1_9BACT</name>
<feature type="transmembrane region" description="Helical" evidence="6">
    <location>
        <begin position="199"/>
        <end position="218"/>
    </location>
</feature>
<protein>
    <recommendedName>
        <fullName evidence="6">TVP38/TMEM64 family membrane protein</fullName>
    </recommendedName>
</protein>
<dbReference type="Pfam" id="PF09335">
    <property type="entry name" value="VTT_dom"/>
    <property type="match status" value="1"/>
</dbReference>
<sequence>MPRSSAAGRIALLALLGLCLAAFFLLDGPAYLNLETLKASRDWLQALYARHPVAMVGAFVGLYVLAAALSLPGAVVMTLAGSAIFGFWIGLLAVSFASSIGATLACACSRYLLRDMVASRFGPRLARLDAGLARDGAWYLLSLRLVPVIPFFLINLGMGLTAMPLSRFYWVSQLGMLPGTMVFVLAGTQLGRVERIGDVLSPGLLGALALLGMFPLLAKAVVRRLRRKPEVSGRDERN</sequence>
<keyword evidence="2 6" id="KW-1003">Cell membrane</keyword>
<keyword evidence="3 6" id="KW-0812">Transmembrane</keyword>
<comment type="subcellular location">
    <subcellularLocation>
        <location evidence="1 6">Cell membrane</location>
        <topology evidence="1 6">Multi-pass membrane protein</topology>
    </subcellularLocation>
</comment>
<organism evidence="8">
    <name type="scientific">Fundidesulfovibrio putealis</name>
    <dbReference type="NCBI Taxonomy" id="270496"/>
    <lineage>
        <taxon>Bacteria</taxon>
        <taxon>Pseudomonadati</taxon>
        <taxon>Thermodesulfobacteriota</taxon>
        <taxon>Desulfovibrionia</taxon>
        <taxon>Desulfovibrionales</taxon>
        <taxon>Desulfovibrionaceae</taxon>
        <taxon>Fundidesulfovibrio</taxon>
    </lineage>
</organism>
<accession>A0A7C3WGH1</accession>
<dbReference type="InterPro" id="IPR032816">
    <property type="entry name" value="VTT_dom"/>
</dbReference>
<dbReference type="InterPro" id="IPR015414">
    <property type="entry name" value="TMEM64"/>
</dbReference>
<dbReference type="PANTHER" id="PTHR12677">
    <property type="entry name" value="GOLGI APPARATUS MEMBRANE PROTEIN TVP38-RELATED"/>
    <property type="match status" value="1"/>
</dbReference>
<feature type="transmembrane region" description="Helical" evidence="6">
    <location>
        <begin position="137"/>
        <end position="156"/>
    </location>
</feature>
<comment type="similarity">
    <text evidence="6">Belongs to the TVP38/TMEM64 family.</text>
</comment>
<evidence type="ECO:0000256" key="1">
    <source>
        <dbReference type="ARBA" id="ARBA00004651"/>
    </source>
</evidence>